<dbReference type="EMBL" id="BMAT01007453">
    <property type="protein sequence ID" value="GFR64729.1"/>
    <property type="molecule type" value="Genomic_DNA"/>
</dbReference>
<evidence type="ECO:0000313" key="1">
    <source>
        <dbReference type="EMBL" id="GFR64729.1"/>
    </source>
</evidence>
<sequence>MEMKRLEYVSSTKPSLEQVFDGMSINGSFRNGQATLRVSIFKQSDCMSENTCEVIAVDTQGKELTTLSSLLQQPGQSNDNGLDNDMTSRLFQRLFSLVEELDYKRTIIGDYLKEKLNSVEDRTSGLQREITDRIYLQLSTMNKSFIRFEAKLSSVETELKLVEGKLNSVEDLCEYKSADLPEEITNRVNFLENSAQRKAFSAFKEVNHQFYRIVNKLASMDSKTF</sequence>
<organism evidence="1 2">
    <name type="scientific">Elysia marginata</name>
    <dbReference type="NCBI Taxonomy" id="1093978"/>
    <lineage>
        <taxon>Eukaryota</taxon>
        <taxon>Metazoa</taxon>
        <taxon>Spiralia</taxon>
        <taxon>Lophotrochozoa</taxon>
        <taxon>Mollusca</taxon>
        <taxon>Gastropoda</taxon>
        <taxon>Heterobranchia</taxon>
        <taxon>Euthyneura</taxon>
        <taxon>Panpulmonata</taxon>
        <taxon>Sacoglossa</taxon>
        <taxon>Placobranchoidea</taxon>
        <taxon>Plakobranchidae</taxon>
        <taxon>Elysia</taxon>
    </lineage>
</organism>
<dbReference type="Proteomes" id="UP000762676">
    <property type="component" value="Unassembled WGS sequence"/>
</dbReference>
<proteinExistence type="predicted"/>
<dbReference type="AlphaFoldDB" id="A0AAV4EVE1"/>
<protein>
    <submittedName>
        <fullName evidence="1">Uncharacterized protein</fullName>
    </submittedName>
</protein>
<name>A0AAV4EVE1_9GAST</name>
<accession>A0AAV4EVE1</accession>
<keyword evidence="2" id="KW-1185">Reference proteome</keyword>
<gene>
    <name evidence="1" type="ORF">ElyMa_003639000</name>
</gene>
<comment type="caution">
    <text evidence="1">The sequence shown here is derived from an EMBL/GenBank/DDBJ whole genome shotgun (WGS) entry which is preliminary data.</text>
</comment>
<evidence type="ECO:0000313" key="2">
    <source>
        <dbReference type="Proteomes" id="UP000762676"/>
    </source>
</evidence>
<reference evidence="1 2" key="1">
    <citation type="journal article" date="2021" name="Elife">
        <title>Chloroplast acquisition without the gene transfer in kleptoplastic sea slugs, Plakobranchus ocellatus.</title>
        <authorList>
            <person name="Maeda T."/>
            <person name="Takahashi S."/>
            <person name="Yoshida T."/>
            <person name="Shimamura S."/>
            <person name="Takaki Y."/>
            <person name="Nagai Y."/>
            <person name="Toyoda A."/>
            <person name="Suzuki Y."/>
            <person name="Arimoto A."/>
            <person name="Ishii H."/>
            <person name="Satoh N."/>
            <person name="Nishiyama T."/>
            <person name="Hasebe M."/>
            <person name="Maruyama T."/>
            <person name="Minagawa J."/>
            <person name="Obokata J."/>
            <person name="Shigenobu S."/>
        </authorList>
    </citation>
    <scope>NUCLEOTIDE SEQUENCE [LARGE SCALE GENOMIC DNA]</scope>
</reference>